<sequence length="763" mass="84299">MEIISQSNSVVKDIVAPNGAWKQATVFSVKVNKNQNVEEFQEPLTLKFSNAGVVYGKNVDVYVKINSVRTDLFDKNADYNNANKTVVPFLTVDENWGTKSIQIMDYIYPSHPNVTHDISSAYAIDADVTAEFKYQDGTPCDLKMVMLPSDIDAIRGRRKEMFGIYETPVSIDKIVMNNSNYLKSEVANNLTFWTPPHGGGTSGDAEYNISGFAARSVDNKMHFMYGTTSSSGGLFGFFTEVMEQPPTKQVDKTEVPAKVGEELTYTTKYTMPIPGKNVIGNLSKMSMTDEFDERLDFQSLSVTLEGQLLTENDDYTIVQNGQTVTVNIDKKHLTKGNGGKNYEIVFKVKTNDKILNNGSTIKNKVTQTVDNVISPSNEVETKVLYKKTHEFISGTPGKELPAEVKALLPDTVYDIPQGTVVTPENPKGNITKVSVLEGNWVFKGYDKTQETIDNKDANFVGEWVLEPYELPTKDVAFAADPQTSIDNKPVKAGDELEYTIHYKNTTTSQRDVTMVDVIPENTTYIEGSASPAGTYDVATRTLTLKKDGLAADSDVTFRFKVKVNDDVNGAVIQNTASIKSGDNTFATNTTKNPTPTAPIKDVHEEGKLDQSFDQHSVTAGKILTYTISYRNTTGEKRTVKVTDKIPEHTQYVAGSANEAGIYDETTKTLRWQKIDLEAGEVVTFQFNVKVDDNVDGEIIDNHADVDDGMNQYVTNATKNPTPKKVTPKTEDKNNSSIYGTILAGSLLALVCVAVIRKFVSHQE</sequence>
<evidence type="ECO:0000256" key="1">
    <source>
        <dbReference type="SAM" id="Phobius"/>
    </source>
</evidence>
<evidence type="ECO:0000259" key="2">
    <source>
        <dbReference type="Pfam" id="PF01345"/>
    </source>
</evidence>
<feature type="transmembrane region" description="Helical" evidence="1">
    <location>
        <begin position="737"/>
        <end position="755"/>
    </location>
</feature>
<keyword evidence="1" id="KW-0472">Membrane</keyword>
<evidence type="ECO:0000259" key="4">
    <source>
        <dbReference type="Pfam" id="PF18873"/>
    </source>
</evidence>
<accession>A0A412PDB7</accession>
<dbReference type="InterPro" id="IPR051172">
    <property type="entry name" value="Chlamydia_OmcB"/>
</dbReference>
<dbReference type="Pfam" id="PF01345">
    <property type="entry name" value="DUF11"/>
    <property type="match status" value="2"/>
</dbReference>
<feature type="domain" description="Sgo0707-like N2" evidence="5">
    <location>
        <begin position="244"/>
        <end position="382"/>
    </location>
</feature>
<comment type="caution">
    <text evidence="6">The sequence shown here is derived from an EMBL/GenBank/DDBJ whole genome shotgun (WGS) entry which is preliminary data.</text>
</comment>
<proteinExistence type="predicted"/>
<dbReference type="Pfam" id="PF18655">
    <property type="entry name" value="SHIRT"/>
    <property type="match status" value="1"/>
</dbReference>
<dbReference type="PANTHER" id="PTHR34819:SF3">
    <property type="entry name" value="CELL SURFACE PROTEIN"/>
    <property type="match status" value="1"/>
</dbReference>
<evidence type="ECO:0000313" key="6">
    <source>
        <dbReference type="EMBL" id="RGT55181.1"/>
    </source>
</evidence>
<reference evidence="6 7" key="1">
    <citation type="submission" date="2018-08" db="EMBL/GenBank/DDBJ databases">
        <title>A genome reference for cultivated species of the human gut microbiota.</title>
        <authorList>
            <person name="Zou Y."/>
            <person name="Xue W."/>
            <person name="Luo G."/>
        </authorList>
    </citation>
    <scope>NUCLEOTIDE SEQUENCE [LARGE SCALE GENOMIC DNA]</scope>
    <source>
        <strain evidence="6 7">AF18-46</strain>
    </source>
</reference>
<dbReference type="InterPro" id="IPR046473">
    <property type="entry name" value="Sgo0707-like_N2"/>
</dbReference>
<feature type="domain" description="DUF11" evidence="2">
    <location>
        <begin position="484"/>
        <end position="589"/>
    </location>
</feature>
<gene>
    <name evidence="6" type="ORF">DWX20_07060</name>
</gene>
<dbReference type="NCBIfam" id="TIGR01451">
    <property type="entry name" value="B_ant_repeat"/>
    <property type="match status" value="2"/>
</dbReference>
<dbReference type="AlphaFoldDB" id="A0A412PDB7"/>
<dbReference type="Proteomes" id="UP000284731">
    <property type="component" value="Unassembled WGS sequence"/>
</dbReference>
<feature type="domain" description="DUF11" evidence="2">
    <location>
        <begin position="609"/>
        <end position="707"/>
    </location>
</feature>
<name>A0A412PDB7_9FIRM</name>
<dbReference type="InterPro" id="IPR008966">
    <property type="entry name" value="Adhesion_dom_sf"/>
</dbReference>
<feature type="domain" description="Sgo0707 N-terminal" evidence="4">
    <location>
        <begin position="1"/>
        <end position="239"/>
    </location>
</feature>
<organism evidence="6 7">
    <name type="scientific">Solobacterium moorei</name>
    <dbReference type="NCBI Taxonomy" id="102148"/>
    <lineage>
        <taxon>Bacteria</taxon>
        <taxon>Bacillati</taxon>
        <taxon>Bacillota</taxon>
        <taxon>Erysipelotrichia</taxon>
        <taxon>Erysipelotrichales</taxon>
        <taxon>Erysipelotrichaceae</taxon>
        <taxon>Solobacterium</taxon>
    </lineage>
</organism>
<evidence type="ECO:0000259" key="3">
    <source>
        <dbReference type="Pfam" id="PF18655"/>
    </source>
</evidence>
<protein>
    <submittedName>
        <fullName evidence="6">DUF11 domain-containing protein</fullName>
    </submittedName>
</protein>
<dbReference type="InterPro" id="IPR041030">
    <property type="entry name" value="SHIRT"/>
</dbReference>
<dbReference type="Pfam" id="PF20623">
    <property type="entry name" value="Sgo0707_N2"/>
    <property type="match status" value="1"/>
</dbReference>
<evidence type="ECO:0000259" key="5">
    <source>
        <dbReference type="Pfam" id="PF20623"/>
    </source>
</evidence>
<feature type="domain" description="SHIRT" evidence="3">
    <location>
        <begin position="385"/>
        <end position="465"/>
    </location>
</feature>
<keyword evidence="1" id="KW-0812">Transmembrane</keyword>
<dbReference type="InterPro" id="IPR047589">
    <property type="entry name" value="DUF11_rpt"/>
</dbReference>
<dbReference type="PANTHER" id="PTHR34819">
    <property type="entry name" value="LARGE CYSTEINE-RICH PERIPLASMIC PROTEIN OMCB"/>
    <property type="match status" value="1"/>
</dbReference>
<keyword evidence="1" id="KW-1133">Transmembrane helix</keyword>
<dbReference type="InterPro" id="IPR001434">
    <property type="entry name" value="OmcB-like_DUF11"/>
</dbReference>
<evidence type="ECO:0000313" key="7">
    <source>
        <dbReference type="Proteomes" id="UP000284731"/>
    </source>
</evidence>
<dbReference type="SUPFAM" id="SSF49401">
    <property type="entry name" value="Bacterial adhesins"/>
    <property type="match status" value="1"/>
</dbReference>
<dbReference type="InterPro" id="IPR043630">
    <property type="entry name" value="Sgo0707_N1"/>
</dbReference>
<dbReference type="EMBL" id="QRWX01000003">
    <property type="protein sequence ID" value="RGT55181.1"/>
    <property type="molecule type" value="Genomic_DNA"/>
</dbReference>
<dbReference type="Gene3D" id="2.60.40.740">
    <property type="match status" value="3"/>
</dbReference>
<dbReference type="Pfam" id="PF18873">
    <property type="entry name" value="Sgo0707_N1"/>
    <property type="match status" value="1"/>
</dbReference>